<evidence type="ECO:0000313" key="3">
    <source>
        <dbReference type="EMBL" id="KAK4547407.1"/>
    </source>
</evidence>
<keyword evidence="1" id="KW-0833">Ubl conjugation pathway</keyword>
<dbReference type="PANTHER" id="PTHR24067">
    <property type="entry name" value="UBIQUITIN-CONJUGATING ENZYME E2"/>
    <property type="match status" value="1"/>
</dbReference>
<dbReference type="SUPFAM" id="SSF54495">
    <property type="entry name" value="UBC-like"/>
    <property type="match status" value="1"/>
</dbReference>
<dbReference type="Pfam" id="PF00179">
    <property type="entry name" value="UQ_con"/>
    <property type="match status" value="1"/>
</dbReference>
<dbReference type="CDD" id="cd00195">
    <property type="entry name" value="UBCc_UEV"/>
    <property type="match status" value="1"/>
</dbReference>
<dbReference type="InterPro" id="IPR016135">
    <property type="entry name" value="UBQ-conjugating_enzyme/RWD"/>
</dbReference>
<dbReference type="AlphaFoldDB" id="A0AAV9JP91"/>
<dbReference type="PROSITE" id="PS50127">
    <property type="entry name" value="UBC_2"/>
    <property type="match status" value="1"/>
</dbReference>
<name>A0AAV9JP91_9PEZI</name>
<dbReference type="Proteomes" id="UP001324427">
    <property type="component" value="Unassembled WGS sequence"/>
</dbReference>
<comment type="caution">
    <text evidence="3">The sequence shown here is derived from an EMBL/GenBank/DDBJ whole genome shotgun (WGS) entry which is preliminary data.</text>
</comment>
<evidence type="ECO:0000256" key="1">
    <source>
        <dbReference type="ARBA" id="ARBA00022786"/>
    </source>
</evidence>
<dbReference type="InterPro" id="IPR050113">
    <property type="entry name" value="Ub_conjugating_enzyme"/>
</dbReference>
<dbReference type="Gene3D" id="3.10.110.10">
    <property type="entry name" value="Ubiquitin Conjugating Enzyme"/>
    <property type="match status" value="1"/>
</dbReference>
<evidence type="ECO:0000313" key="4">
    <source>
        <dbReference type="Proteomes" id="UP001324427"/>
    </source>
</evidence>
<organism evidence="3 4">
    <name type="scientific">Oleoguttula mirabilis</name>
    <dbReference type="NCBI Taxonomy" id="1507867"/>
    <lineage>
        <taxon>Eukaryota</taxon>
        <taxon>Fungi</taxon>
        <taxon>Dikarya</taxon>
        <taxon>Ascomycota</taxon>
        <taxon>Pezizomycotina</taxon>
        <taxon>Dothideomycetes</taxon>
        <taxon>Dothideomycetidae</taxon>
        <taxon>Mycosphaerellales</taxon>
        <taxon>Teratosphaeriaceae</taxon>
        <taxon>Oleoguttula</taxon>
    </lineage>
</organism>
<reference evidence="3 4" key="1">
    <citation type="submission" date="2021-11" db="EMBL/GenBank/DDBJ databases">
        <title>Black yeast isolated from Biological Soil Crust.</title>
        <authorList>
            <person name="Kurbessoian T."/>
        </authorList>
    </citation>
    <scope>NUCLEOTIDE SEQUENCE [LARGE SCALE GENOMIC DNA]</scope>
    <source>
        <strain evidence="3 4">CCFEE 5522</strain>
    </source>
</reference>
<accession>A0AAV9JP91</accession>
<protein>
    <recommendedName>
        <fullName evidence="2">UBC core domain-containing protein</fullName>
    </recommendedName>
</protein>
<evidence type="ECO:0000259" key="2">
    <source>
        <dbReference type="PROSITE" id="PS50127"/>
    </source>
</evidence>
<dbReference type="EMBL" id="JAVFHQ010000011">
    <property type="protein sequence ID" value="KAK4547407.1"/>
    <property type="molecule type" value="Genomic_DNA"/>
</dbReference>
<dbReference type="SMART" id="SM00212">
    <property type="entry name" value="UBCc"/>
    <property type="match status" value="1"/>
</dbReference>
<gene>
    <name evidence="3" type="ORF">LTR36_001063</name>
</gene>
<proteinExistence type="predicted"/>
<dbReference type="InterPro" id="IPR000608">
    <property type="entry name" value="UBC"/>
</dbReference>
<sequence>MSDDDATATFQAETRLPTKRLQHEWERLQRDGPIGSVYNLTPTDDSLSDWQLLIEPGEHSLYAGGTFKAKITVPLTYPMCQPAIRFETPIYHPNIACGATVYFEGGLSSSSWLPSMTLQTFVINVVALMDEPFAARYQYAATGEQLETDREGFEAEAKRWVEIYAVPASSRVEGDAVDVKVKVEVEVEVMEEEEGEQAKSIDACEEEK</sequence>
<feature type="domain" description="UBC core" evidence="2">
    <location>
        <begin position="16"/>
        <end position="166"/>
    </location>
</feature>
<keyword evidence="4" id="KW-1185">Reference proteome</keyword>